<dbReference type="EC" id="1.1.1.22" evidence="3 7"/>
<evidence type="ECO:0000256" key="2">
    <source>
        <dbReference type="ARBA" id="ARBA00006601"/>
    </source>
</evidence>
<evidence type="ECO:0000256" key="6">
    <source>
        <dbReference type="ARBA" id="ARBA00047473"/>
    </source>
</evidence>
<evidence type="ECO:0000259" key="8">
    <source>
        <dbReference type="SMART" id="SM00984"/>
    </source>
</evidence>
<dbReference type="SMART" id="SM00984">
    <property type="entry name" value="UDPG_MGDP_dh_C"/>
    <property type="match status" value="1"/>
</dbReference>
<dbReference type="InterPro" id="IPR014026">
    <property type="entry name" value="UDP-Glc/GDP-Man_DH_dimer"/>
</dbReference>
<dbReference type="NCBIfam" id="TIGR03026">
    <property type="entry name" value="NDP-sugDHase"/>
    <property type="match status" value="1"/>
</dbReference>
<dbReference type="Gene3D" id="3.40.50.720">
    <property type="entry name" value="NAD(P)-binding Rossmann-like Domain"/>
    <property type="match status" value="2"/>
</dbReference>
<evidence type="ECO:0000313" key="9">
    <source>
        <dbReference type="EMBL" id="MCB5363023.1"/>
    </source>
</evidence>
<dbReference type="PANTHER" id="PTHR43750:SF2">
    <property type="entry name" value="UDP-GLUCOSE 6-DEHYDROGENASE"/>
    <property type="match status" value="1"/>
</dbReference>
<evidence type="ECO:0000256" key="5">
    <source>
        <dbReference type="ARBA" id="ARBA00023027"/>
    </source>
</evidence>
<keyword evidence="5 7" id="KW-0520">NAD</keyword>
<dbReference type="InterPro" id="IPR017476">
    <property type="entry name" value="UDP-Glc/GDP-Man"/>
</dbReference>
<dbReference type="InterPro" id="IPR001732">
    <property type="entry name" value="UDP-Glc/GDP-Man_DH_N"/>
</dbReference>
<evidence type="ECO:0000256" key="7">
    <source>
        <dbReference type="PIRNR" id="PIRNR000124"/>
    </source>
</evidence>
<keyword evidence="4 7" id="KW-0560">Oxidoreductase</keyword>
<dbReference type="InterPro" id="IPR008927">
    <property type="entry name" value="6-PGluconate_DH-like_C_sf"/>
</dbReference>
<dbReference type="InterPro" id="IPR013328">
    <property type="entry name" value="6PGD_dom2"/>
</dbReference>
<evidence type="ECO:0000256" key="1">
    <source>
        <dbReference type="ARBA" id="ARBA00004701"/>
    </source>
</evidence>
<evidence type="ECO:0000313" key="10">
    <source>
        <dbReference type="Proteomes" id="UP000776983"/>
    </source>
</evidence>
<organism evidence="9 10">
    <name type="scientific">Mesopusillimonas faecipullorum</name>
    <dbReference type="NCBI Taxonomy" id="2755040"/>
    <lineage>
        <taxon>Bacteria</taxon>
        <taxon>Pseudomonadati</taxon>
        <taxon>Pseudomonadota</taxon>
        <taxon>Betaproteobacteria</taxon>
        <taxon>Burkholderiales</taxon>
        <taxon>Alcaligenaceae</taxon>
        <taxon>Mesopusillimonas</taxon>
    </lineage>
</organism>
<protein>
    <recommendedName>
        <fullName evidence="3 7">UDP-glucose 6-dehydrogenase</fullName>
        <ecNumber evidence="3 7">1.1.1.22</ecNumber>
    </recommendedName>
</protein>
<dbReference type="InterPro" id="IPR036291">
    <property type="entry name" value="NAD(P)-bd_dom_sf"/>
</dbReference>
<dbReference type="Gene3D" id="1.10.1040.10">
    <property type="entry name" value="N-(1-d-carboxylethyl)-l-norvaline Dehydrogenase, domain 2"/>
    <property type="match status" value="1"/>
</dbReference>
<dbReference type="SUPFAM" id="SSF48179">
    <property type="entry name" value="6-phosphogluconate dehydrogenase C-terminal domain-like"/>
    <property type="match status" value="1"/>
</dbReference>
<dbReference type="PIRSF" id="PIRSF000124">
    <property type="entry name" value="UDPglc_GDPman_dh"/>
    <property type="match status" value="1"/>
</dbReference>
<comment type="caution">
    <text evidence="9">The sequence shown here is derived from an EMBL/GenBank/DDBJ whole genome shotgun (WGS) entry which is preliminary data.</text>
</comment>
<dbReference type="Pfam" id="PF00984">
    <property type="entry name" value="UDPG_MGDP_dh"/>
    <property type="match status" value="1"/>
</dbReference>
<dbReference type="InterPro" id="IPR028357">
    <property type="entry name" value="UDPglc_DH_bac"/>
</dbReference>
<dbReference type="PIRSF" id="PIRSF500134">
    <property type="entry name" value="UDPglc_DH_bac"/>
    <property type="match status" value="1"/>
</dbReference>
<comment type="pathway">
    <text evidence="1">Nucleotide-sugar biosynthesis; UDP-alpha-D-glucuronate biosynthesis; UDP-alpha-D-glucuronate from UDP-alpha-D-glucose: step 1/1.</text>
</comment>
<dbReference type="SUPFAM" id="SSF51735">
    <property type="entry name" value="NAD(P)-binding Rossmann-fold domains"/>
    <property type="match status" value="1"/>
</dbReference>
<sequence>MKIAVVGTGYVGLSNALLLARKHQVIALDIVAERVRLLNDRQSPLEDEDVKEALQQADLCFHATLSPAEAYSDAAYVIIATPTDYNPETGRFDTQSIEEVVQAVLGINPSAAIVIKSTVPVGYTRRLSEKLGTDRLIFSPEFLREGMALHDNLYPSRIVVGDTSTKGRVFAQLLSECALRENVEVLLTGSAEAEAIKLFSNTYLAMRVAFFNELDSFAESNALDARQLIRGVGLDPRIGQHYNNPSFGYGGYCLPKDTKQLLANYDQIPSTLIRAVVEANSTRKDFIAQAILKHQPSVVGIYRLTTKADSDNFRDSAIQGVIRRLEAENVEIVIYEPALNLAEFSGYPVIAELAKFKRVSDIIVANRYSTELHDVEGKVYTRDLFGLN</sequence>
<feature type="domain" description="UDP-glucose/GDP-mannose dehydrogenase C-terminal" evidence="8">
    <location>
        <begin position="300"/>
        <end position="387"/>
    </location>
</feature>
<dbReference type="Pfam" id="PF03720">
    <property type="entry name" value="UDPG_MGDP_dh_C"/>
    <property type="match status" value="1"/>
</dbReference>
<reference evidence="9 10" key="1">
    <citation type="submission" date="2020-07" db="EMBL/GenBank/DDBJ databases">
        <title>Pusillimonas sp. nov., isolated from poultry manure in Taiwan.</title>
        <authorList>
            <person name="Lin S.-Y."/>
            <person name="Tang Y.-S."/>
            <person name="Young C.-C."/>
        </authorList>
    </citation>
    <scope>NUCLEOTIDE SEQUENCE [LARGE SCALE GENOMIC DNA]</scope>
    <source>
        <strain evidence="9 10">CC-YST705</strain>
    </source>
</reference>
<dbReference type="Proteomes" id="UP000776983">
    <property type="component" value="Unassembled WGS sequence"/>
</dbReference>
<dbReference type="Pfam" id="PF03721">
    <property type="entry name" value="UDPG_MGDP_dh_N"/>
    <property type="match status" value="1"/>
</dbReference>
<evidence type="ECO:0000256" key="4">
    <source>
        <dbReference type="ARBA" id="ARBA00023002"/>
    </source>
</evidence>
<dbReference type="RefSeq" id="WP_226953266.1">
    <property type="nucleotide sequence ID" value="NZ_JACDXW010000002.1"/>
</dbReference>
<dbReference type="SUPFAM" id="SSF52413">
    <property type="entry name" value="UDP-glucose/GDP-mannose dehydrogenase C-terminal domain"/>
    <property type="match status" value="1"/>
</dbReference>
<keyword evidence="10" id="KW-1185">Reference proteome</keyword>
<accession>A0ABS8CAI6</accession>
<dbReference type="EMBL" id="JACDXW010000002">
    <property type="protein sequence ID" value="MCB5363023.1"/>
    <property type="molecule type" value="Genomic_DNA"/>
</dbReference>
<gene>
    <name evidence="9" type="ORF">H0484_04550</name>
</gene>
<dbReference type="InterPro" id="IPR036220">
    <property type="entry name" value="UDP-Glc/GDP-Man_DH_C_sf"/>
</dbReference>
<dbReference type="PANTHER" id="PTHR43750">
    <property type="entry name" value="UDP-GLUCOSE 6-DEHYDROGENASE TUAD"/>
    <property type="match status" value="1"/>
</dbReference>
<name>A0ABS8CAI6_9BURK</name>
<dbReference type="InterPro" id="IPR014027">
    <property type="entry name" value="UDP-Glc/GDP-Man_DH_C"/>
</dbReference>
<comment type="similarity">
    <text evidence="2 7">Belongs to the UDP-glucose/GDP-mannose dehydrogenase family.</text>
</comment>
<comment type="catalytic activity">
    <reaction evidence="6 7">
        <text>UDP-alpha-D-glucose + 2 NAD(+) + H2O = UDP-alpha-D-glucuronate + 2 NADH + 3 H(+)</text>
        <dbReference type="Rhea" id="RHEA:23596"/>
        <dbReference type="ChEBI" id="CHEBI:15377"/>
        <dbReference type="ChEBI" id="CHEBI:15378"/>
        <dbReference type="ChEBI" id="CHEBI:57540"/>
        <dbReference type="ChEBI" id="CHEBI:57945"/>
        <dbReference type="ChEBI" id="CHEBI:58052"/>
        <dbReference type="ChEBI" id="CHEBI:58885"/>
        <dbReference type="EC" id="1.1.1.22"/>
    </reaction>
</comment>
<evidence type="ECO:0000256" key="3">
    <source>
        <dbReference type="ARBA" id="ARBA00012954"/>
    </source>
</evidence>
<proteinExistence type="inferred from homology"/>